<evidence type="ECO:0000256" key="2">
    <source>
        <dbReference type="ARBA" id="ARBA00022692"/>
    </source>
</evidence>
<keyword evidence="5" id="KW-1015">Disulfide bond</keyword>
<dbReference type="InterPro" id="IPR046338">
    <property type="entry name" value="GAIN_dom_sf"/>
</dbReference>
<dbReference type="GO" id="GO:0007166">
    <property type="term" value="P:cell surface receptor signaling pathway"/>
    <property type="evidence" value="ECO:0007669"/>
    <property type="project" value="InterPro"/>
</dbReference>
<dbReference type="EMBL" id="MUJZ01027023">
    <property type="protein sequence ID" value="OTF78636.1"/>
    <property type="molecule type" value="Genomic_DNA"/>
</dbReference>
<dbReference type="InterPro" id="IPR017981">
    <property type="entry name" value="GPCR_2-like_7TM"/>
</dbReference>
<evidence type="ECO:0000259" key="7">
    <source>
        <dbReference type="PROSITE" id="PS50221"/>
    </source>
</evidence>
<dbReference type="AlphaFoldDB" id="A0A1Y3BGB1"/>
<protein>
    <submittedName>
        <fullName evidence="9">7 transmembrane receptor (Secretin family)-like protein</fullName>
    </submittedName>
</protein>
<accession>A0A1Y3BGB1</accession>
<feature type="domain" description="GAIN-B" evidence="7">
    <location>
        <begin position="148"/>
        <end position="313"/>
    </location>
</feature>
<dbReference type="GO" id="GO:0005886">
    <property type="term" value="C:plasma membrane"/>
    <property type="evidence" value="ECO:0007669"/>
    <property type="project" value="TreeGrafter"/>
</dbReference>
<dbReference type="OrthoDB" id="6437696at2759"/>
<keyword evidence="2 6" id="KW-0812">Transmembrane</keyword>
<keyword evidence="9" id="KW-0675">Receptor</keyword>
<name>A0A1Y3BGB1_EURMA</name>
<feature type="domain" description="G-protein coupled receptors family 2 profile 2" evidence="8">
    <location>
        <begin position="319"/>
        <end position="456"/>
    </location>
</feature>
<dbReference type="Proteomes" id="UP000194236">
    <property type="component" value="Unassembled WGS sequence"/>
</dbReference>
<comment type="subcellular location">
    <subcellularLocation>
        <location evidence="1">Membrane</location>
        <topology evidence="1">Multi-pass membrane protein</topology>
    </subcellularLocation>
</comment>
<dbReference type="SMART" id="SM00303">
    <property type="entry name" value="GPS"/>
    <property type="match status" value="1"/>
</dbReference>
<feature type="transmembrane region" description="Helical" evidence="6">
    <location>
        <begin position="354"/>
        <end position="373"/>
    </location>
</feature>
<dbReference type="InterPro" id="IPR000832">
    <property type="entry name" value="GPCR_2_secretin-like"/>
</dbReference>
<dbReference type="GO" id="GO:0004930">
    <property type="term" value="F:G protein-coupled receptor activity"/>
    <property type="evidence" value="ECO:0007669"/>
    <property type="project" value="InterPro"/>
</dbReference>
<feature type="transmembrane region" description="Helical" evidence="6">
    <location>
        <begin position="423"/>
        <end position="447"/>
    </location>
</feature>
<dbReference type="PROSITE" id="PS50261">
    <property type="entry name" value="G_PROTEIN_RECEP_F2_4"/>
    <property type="match status" value="1"/>
</dbReference>
<dbReference type="Gene3D" id="1.20.1070.10">
    <property type="entry name" value="Rhodopsin 7-helix transmembrane proteins"/>
    <property type="match status" value="1"/>
</dbReference>
<evidence type="ECO:0000256" key="6">
    <source>
        <dbReference type="SAM" id="Phobius"/>
    </source>
</evidence>
<reference evidence="9 10" key="1">
    <citation type="submission" date="2017-03" db="EMBL/GenBank/DDBJ databases">
        <title>Genome Survey of Euroglyphus maynei.</title>
        <authorList>
            <person name="Arlian L.G."/>
            <person name="Morgan M.S."/>
            <person name="Rider S.D."/>
        </authorList>
    </citation>
    <scope>NUCLEOTIDE SEQUENCE [LARGE SCALE GENOMIC DNA]</scope>
    <source>
        <strain evidence="9">Arlian Lab</strain>
        <tissue evidence="9">Whole body</tissue>
    </source>
</reference>
<dbReference type="InterPro" id="IPR000203">
    <property type="entry name" value="GPS"/>
</dbReference>
<keyword evidence="3 6" id="KW-1133">Transmembrane helix</keyword>
<keyword evidence="10" id="KW-1185">Reference proteome</keyword>
<organism evidence="9 10">
    <name type="scientific">Euroglyphus maynei</name>
    <name type="common">Mayne's house dust mite</name>
    <dbReference type="NCBI Taxonomy" id="6958"/>
    <lineage>
        <taxon>Eukaryota</taxon>
        <taxon>Metazoa</taxon>
        <taxon>Ecdysozoa</taxon>
        <taxon>Arthropoda</taxon>
        <taxon>Chelicerata</taxon>
        <taxon>Arachnida</taxon>
        <taxon>Acari</taxon>
        <taxon>Acariformes</taxon>
        <taxon>Sarcoptiformes</taxon>
        <taxon>Astigmata</taxon>
        <taxon>Psoroptidia</taxon>
        <taxon>Analgoidea</taxon>
        <taxon>Pyroglyphidae</taxon>
        <taxon>Pyroglyphinae</taxon>
        <taxon>Euroglyphus</taxon>
    </lineage>
</organism>
<feature type="transmembrane region" description="Helical" evidence="6">
    <location>
        <begin position="321"/>
        <end position="342"/>
    </location>
</feature>
<evidence type="ECO:0000259" key="8">
    <source>
        <dbReference type="PROSITE" id="PS50261"/>
    </source>
</evidence>
<dbReference type="InterPro" id="IPR057244">
    <property type="entry name" value="GAIN_B"/>
</dbReference>
<keyword evidence="4 6" id="KW-0472">Membrane</keyword>
<evidence type="ECO:0000313" key="10">
    <source>
        <dbReference type="Proteomes" id="UP000194236"/>
    </source>
</evidence>
<evidence type="ECO:0000256" key="4">
    <source>
        <dbReference type="ARBA" id="ARBA00023136"/>
    </source>
</evidence>
<dbReference type="PROSITE" id="PS50221">
    <property type="entry name" value="GAIN_B"/>
    <property type="match status" value="1"/>
</dbReference>
<dbReference type="Pfam" id="PF00002">
    <property type="entry name" value="7tm_2"/>
    <property type="match status" value="1"/>
</dbReference>
<evidence type="ECO:0000256" key="5">
    <source>
        <dbReference type="ARBA" id="ARBA00023157"/>
    </source>
</evidence>
<comment type="caution">
    <text evidence="9">The sequence shown here is derived from an EMBL/GenBank/DDBJ whole genome shotgun (WGS) entry which is preliminary data.</text>
</comment>
<evidence type="ECO:0000256" key="1">
    <source>
        <dbReference type="ARBA" id="ARBA00004141"/>
    </source>
</evidence>
<evidence type="ECO:0000256" key="3">
    <source>
        <dbReference type="ARBA" id="ARBA00022989"/>
    </source>
</evidence>
<sequence length="456" mass="53049">MFVSSGPIINCKAEWIDEESKNIENVKNMKELSKQARHFRNKINEEPAKFFQDLKEIIKVIQKIEFIFELFASNSTIESSSNDVRNITESMIESCATIVDRDNVWQQSQRHDRILVAGKILNYIHDSGLTMGCYQAKNESTNDHNIEPIMSENNTNIFVDAFNMDNEQPIEFDHLDYEFSMKKPLLTNDNVSNWCPHRIAVGALFKKLSSYMFDEHLQPDTLMNSEIISFSYNNFSRKTFPLPDNNEAMMKLVHHQRMNFGMQSKCVFWDFQTNLWSSRGCHMVREQSSRSHTTCVCDHLTNFAVIMDVSGQEKPSKLKSILTIIMCTLSIICLIMTVIFLLICRELKSRRNSIIINISIIMIIIDLLVIFGLDRTEYPILCKSVSISLLYTMLALFFWMLMEGYNLYQMMIFIFNTKGHLRMLYLYLIGYGIPLLITISASIFMHLKTELSNEYL</sequence>
<gene>
    <name evidence="9" type="ORF">BLA29_002238</name>
</gene>
<proteinExistence type="predicted"/>
<feature type="transmembrane region" description="Helical" evidence="6">
    <location>
        <begin position="385"/>
        <end position="402"/>
    </location>
</feature>
<dbReference type="PANTHER" id="PTHR12011">
    <property type="entry name" value="ADHESION G-PROTEIN COUPLED RECEPTOR"/>
    <property type="match status" value="1"/>
</dbReference>
<dbReference type="PANTHER" id="PTHR12011:SF347">
    <property type="entry name" value="FI21270P1-RELATED"/>
    <property type="match status" value="1"/>
</dbReference>
<evidence type="ECO:0000313" key="9">
    <source>
        <dbReference type="EMBL" id="OTF78636.1"/>
    </source>
</evidence>
<dbReference type="Pfam" id="PF01825">
    <property type="entry name" value="GPS"/>
    <property type="match status" value="1"/>
</dbReference>
<dbReference type="Gene3D" id="2.60.220.50">
    <property type="match status" value="1"/>
</dbReference>